<proteinExistence type="inferred from homology"/>
<feature type="domain" description="FAF" evidence="4">
    <location>
        <begin position="97"/>
        <end position="144"/>
    </location>
</feature>
<comment type="similarity">
    <text evidence="1">Belongs to the fantastic four family.</text>
</comment>
<dbReference type="Proteomes" id="UP001374535">
    <property type="component" value="Chromosome 11"/>
</dbReference>
<keyword evidence="3" id="KW-0732">Signal</keyword>
<feature type="signal peptide" evidence="3">
    <location>
        <begin position="1"/>
        <end position="24"/>
    </location>
</feature>
<dbReference type="EMBL" id="CP144690">
    <property type="protein sequence ID" value="WVY90488.1"/>
    <property type="molecule type" value="Genomic_DNA"/>
</dbReference>
<evidence type="ECO:0000256" key="3">
    <source>
        <dbReference type="SAM" id="SignalP"/>
    </source>
</evidence>
<evidence type="ECO:0000313" key="5">
    <source>
        <dbReference type="EMBL" id="WVY90488.1"/>
    </source>
</evidence>
<accession>A0AAQ3MGV2</accession>
<gene>
    <name evidence="5" type="ORF">V8G54_036002</name>
</gene>
<keyword evidence="6" id="KW-1185">Reference proteome</keyword>
<dbReference type="InterPro" id="IPR046431">
    <property type="entry name" value="FAF_dom"/>
</dbReference>
<name>A0AAQ3MGV2_VIGMU</name>
<dbReference type="AlphaFoldDB" id="A0AAQ3MGV2"/>
<dbReference type="PANTHER" id="PTHR33155:SF17">
    <property type="entry name" value="F2E2.18-RELATED"/>
    <property type="match status" value="1"/>
</dbReference>
<evidence type="ECO:0000313" key="6">
    <source>
        <dbReference type="Proteomes" id="UP001374535"/>
    </source>
</evidence>
<evidence type="ECO:0000256" key="2">
    <source>
        <dbReference type="SAM" id="MobiDB-lite"/>
    </source>
</evidence>
<dbReference type="InterPro" id="IPR021410">
    <property type="entry name" value="FAF"/>
</dbReference>
<sequence length="253" mass="28583">FSQGPHTSLLILKTLFFLLVKPKGIKVLSPFSSPSQPIMVLSSLTIPPKTDDYIGTESSMDLQNTDHVVDNHEIDKSSRLGNGAYPMNNTRKKENKEFPPPIPLPWELKRYYTSEGRLILKGKKVKHHEYFRAHRANGRLTLHLVNVSFDDCEEYFEETAPTSPHEEVCINNVTHDHTHVVNTSDDKFDDVEQEKVNSNSPVADEFSQEHESDVVLAKGNGRVKRLIFSSVRSGPACNNFGLPVHPIRTIQVD</sequence>
<dbReference type="Pfam" id="PF11250">
    <property type="entry name" value="FAF"/>
    <property type="match status" value="1"/>
</dbReference>
<evidence type="ECO:0000259" key="4">
    <source>
        <dbReference type="Pfam" id="PF11250"/>
    </source>
</evidence>
<feature type="region of interest" description="Disordered" evidence="2">
    <location>
        <begin position="79"/>
        <end position="98"/>
    </location>
</feature>
<organism evidence="5 6">
    <name type="scientific">Vigna mungo</name>
    <name type="common">Black gram</name>
    <name type="synonym">Phaseolus mungo</name>
    <dbReference type="NCBI Taxonomy" id="3915"/>
    <lineage>
        <taxon>Eukaryota</taxon>
        <taxon>Viridiplantae</taxon>
        <taxon>Streptophyta</taxon>
        <taxon>Embryophyta</taxon>
        <taxon>Tracheophyta</taxon>
        <taxon>Spermatophyta</taxon>
        <taxon>Magnoliopsida</taxon>
        <taxon>eudicotyledons</taxon>
        <taxon>Gunneridae</taxon>
        <taxon>Pentapetalae</taxon>
        <taxon>rosids</taxon>
        <taxon>fabids</taxon>
        <taxon>Fabales</taxon>
        <taxon>Fabaceae</taxon>
        <taxon>Papilionoideae</taxon>
        <taxon>50 kb inversion clade</taxon>
        <taxon>NPAAA clade</taxon>
        <taxon>indigoferoid/millettioid clade</taxon>
        <taxon>Phaseoleae</taxon>
        <taxon>Vigna</taxon>
    </lineage>
</organism>
<feature type="chain" id="PRO_5042965543" description="FAF domain-containing protein" evidence="3">
    <location>
        <begin position="25"/>
        <end position="253"/>
    </location>
</feature>
<feature type="non-terminal residue" evidence="5">
    <location>
        <position position="1"/>
    </location>
</feature>
<evidence type="ECO:0000256" key="1">
    <source>
        <dbReference type="ARBA" id="ARBA00008690"/>
    </source>
</evidence>
<reference evidence="5 6" key="1">
    <citation type="journal article" date="2023" name="Life. Sci Alliance">
        <title>Evolutionary insights into 3D genome organization and epigenetic landscape of Vigna mungo.</title>
        <authorList>
            <person name="Junaid A."/>
            <person name="Singh B."/>
            <person name="Bhatia S."/>
        </authorList>
    </citation>
    <scope>NUCLEOTIDE SEQUENCE [LARGE SCALE GENOMIC DNA]</scope>
    <source>
        <strain evidence="5">Urdbean</strain>
    </source>
</reference>
<dbReference type="PANTHER" id="PTHR33155">
    <property type="entry name" value="FANTASTIC FOUR-LIKE PROTEIN (DUF3049)"/>
    <property type="match status" value="1"/>
</dbReference>
<protein>
    <recommendedName>
        <fullName evidence="4">FAF domain-containing protein</fullName>
    </recommendedName>
</protein>